<gene>
    <name evidence="2" type="ORF">FK492_13430</name>
</gene>
<dbReference type="GeneID" id="67450606"/>
<comment type="caution">
    <text evidence="2">The sequence shown here is derived from an EMBL/GenBank/DDBJ whole genome shotgun (WGS) entry which is preliminary data.</text>
</comment>
<keyword evidence="3" id="KW-1185">Reference proteome</keyword>
<feature type="transmembrane region" description="Helical" evidence="1">
    <location>
        <begin position="107"/>
        <end position="132"/>
    </location>
</feature>
<dbReference type="Proteomes" id="UP000319715">
    <property type="component" value="Unassembled WGS sequence"/>
</dbReference>
<evidence type="ECO:0000313" key="3">
    <source>
        <dbReference type="Proteomes" id="UP000319715"/>
    </source>
</evidence>
<evidence type="ECO:0000313" key="2">
    <source>
        <dbReference type="EMBL" id="TQC74483.1"/>
    </source>
</evidence>
<keyword evidence="1" id="KW-1133">Transmembrane helix</keyword>
<keyword evidence="1" id="KW-0472">Membrane</keyword>
<reference evidence="2 3" key="1">
    <citation type="submission" date="2019-06" db="EMBL/GenBank/DDBJ databases">
        <title>Pantoea dispersa Assembly.</title>
        <authorList>
            <person name="Wang J."/>
        </authorList>
    </citation>
    <scope>NUCLEOTIDE SEQUENCE [LARGE SCALE GENOMIC DNA]</scope>
    <source>
        <strain evidence="3">bio</strain>
    </source>
</reference>
<dbReference type="RefSeq" id="WP_021506789.1">
    <property type="nucleotide sequence ID" value="NZ_CP082346.1"/>
</dbReference>
<proteinExistence type="predicted"/>
<sequence>MNFPDALIFLSVFSFLLSIVLQISGYVIFRRNIKKFEVILSEFRQRNLQLDITTNISSYFSASFHPLKIAYFAYLYKGVMLYHKRNERVNKETYDFIQSLPKEKINWLLRLHTLNLVTAFFMIGGGVGFIIWRHYYS</sequence>
<organism evidence="2 3">
    <name type="scientific">Pantoea dispersa</name>
    <dbReference type="NCBI Taxonomy" id="59814"/>
    <lineage>
        <taxon>Bacteria</taxon>
        <taxon>Pseudomonadati</taxon>
        <taxon>Pseudomonadota</taxon>
        <taxon>Gammaproteobacteria</taxon>
        <taxon>Enterobacterales</taxon>
        <taxon>Erwiniaceae</taxon>
        <taxon>Pantoea</taxon>
    </lineage>
</organism>
<keyword evidence="1" id="KW-0812">Transmembrane</keyword>
<name>A0ABY2ZXE9_9GAMM</name>
<protein>
    <recommendedName>
        <fullName evidence="4">DUF3592 domain-containing protein</fullName>
    </recommendedName>
</protein>
<feature type="transmembrane region" description="Helical" evidence="1">
    <location>
        <begin position="6"/>
        <end position="29"/>
    </location>
</feature>
<evidence type="ECO:0008006" key="4">
    <source>
        <dbReference type="Google" id="ProtNLM"/>
    </source>
</evidence>
<dbReference type="EMBL" id="VICF01000004">
    <property type="protein sequence ID" value="TQC74483.1"/>
    <property type="molecule type" value="Genomic_DNA"/>
</dbReference>
<accession>A0ABY2ZXE9</accession>
<evidence type="ECO:0000256" key="1">
    <source>
        <dbReference type="SAM" id="Phobius"/>
    </source>
</evidence>